<dbReference type="eggNOG" id="KOG2830">
    <property type="taxonomic scope" value="Eukaryota"/>
</dbReference>
<feature type="compositionally biased region" description="Basic and acidic residues" evidence="1">
    <location>
        <begin position="295"/>
        <end position="312"/>
    </location>
</feature>
<dbReference type="GeneID" id="25037601"/>
<feature type="compositionally biased region" description="Acidic residues" evidence="1">
    <location>
        <begin position="282"/>
        <end position="294"/>
    </location>
</feature>
<organism evidence="2 3">
    <name type="scientific">Schizosaccharomyces cryophilus (strain OY26 / ATCC MYA-4695 / CBS 11777 / NBRC 106824 / NRRL Y48691)</name>
    <name type="common">Fission yeast</name>
    <dbReference type="NCBI Taxonomy" id="653667"/>
    <lineage>
        <taxon>Eukaryota</taxon>
        <taxon>Fungi</taxon>
        <taxon>Dikarya</taxon>
        <taxon>Ascomycota</taxon>
        <taxon>Taphrinomycotina</taxon>
        <taxon>Schizosaccharomycetes</taxon>
        <taxon>Schizosaccharomycetales</taxon>
        <taxon>Schizosaccharomycetaceae</taxon>
        <taxon>Schizosaccharomyces</taxon>
    </lineage>
</organism>
<feature type="region of interest" description="Disordered" evidence="1">
    <location>
        <begin position="273"/>
        <end position="324"/>
    </location>
</feature>
<dbReference type="AlphaFoldDB" id="S9VUP5"/>
<dbReference type="OrthoDB" id="10261753at2759"/>
<dbReference type="Proteomes" id="UP000015464">
    <property type="component" value="Unassembled WGS sequence"/>
</dbReference>
<feature type="region of interest" description="Disordered" evidence="1">
    <location>
        <begin position="188"/>
        <end position="209"/>
    </location>
</feature>
<dbReference type="GO" id="GO:0035303">
    <property type="term" value="P:regulation of dephosphorylation"/>
    <property type="evidence" value="ECO:0007669"/>
    <property type="project" value="TreeGrafter"/>
</dbReference>
<dbReference type="GO" id="GO:0051721">
    <property type="term" value="F:protein phosphatase 2A binding"/>
    <property type="evidence" value="ECO:0007669"/>
    <property type="project" value="TreeGrafter"/>
</dbReference>
<feature type="compositionally biased region" description="Basic and acidic residues" evidence="1">
    <location>
        <begin position="198"/>
        <end position="209"/>
    </location>
</feature>
<evidence type="ECO:0000313" key="2">
    <source>
        <dbReference type="EMBL" id="EPY49810.1"/>
    </source>
</evidence>
<dbReference type="InterPro" id="IPR038511">
    <property type="entry name" value="TAP42/TAP46-like_sf"/>
</dbReference>
<gene>
    <name evidence="2" type="ORF">SPOG_03284</name>
</gene>
<name>S9VUP5_SCHCR</name>
<protein>
    <submittedName>
        <fullName evidence="2">TAP42 family protein</fullName>
    </submittedName>
</protein>
<keyword evidence="3" id="KW-1185">Reference proteome</keyword>
<dbReference type="PANTHER" id="PTHR10933">
    <property type="entry name" value="IMMUNOGLOBULIN-BINDING PROTEIN 1"/>
    <property type="match status" value="1"/>
</dbReference>
<dbReference type="Pfam" id="PF04177">
    <property type="entry name" value="TAP42"/>
    <property type="match status" value="1"/>
</dbReference>
<sequence length="324" mass="38051">MNSKSLKDLLNETNQLKETKGITQETIPQLVHGYESCLGLVHKARLFSMNEDIDEVKTSELRYLLLDFELAKCMEQWMQNDRLKVIEYSKNHYESFLRICEGYGLKPLPVSSFTKDSDARSIKIARYKLRKDMEKEMSSITGESTQDEELERKKWTNKIQMALEDTVDDLGHVEMEIQILRNSEKVLQRNEDDEEKKDDETLKKEEQRKRDQNTWKLDMLTKDGLLDPKNRPIQPFTIVSDRNTKSKNVFGPGYNLPTMSVDDYLDEEYKRGNIVSQKDNPNQEEFEDEEDDEISDAKTMKERYWDEYKEANPRGSGNTMVNRG</sequence>
<dbReference type="OMA" id="EYELCEA"/>
<evidence type="ECO:0000256" key="1">
    <source>
        <dbReference type="SAM" id="MobiDB-lite"/>
    </source>
</evidence>
<dbReference type="GO" id="GO:0005829">
    <property type="term" value="C:cytosol"/>
    <property type="evidence" value="ECO:0007669"/>
    <property type="project" value="TreeGrafter"/>
</dbReference>
<dbReference type="STRING" id="653667.S9VUP5"/>
<feature type="compositionally biased region" description="Polar residues" evidence="1">
    <location>
        <begin position="315"/>
        <end position="324"/>
    </location>
</feature>
<reference evidence="2 3" key="1">
    <citation type="journal article" date="2011" name="Science">
        <title>Comparative functional genomics of the fission yeasts.</title>
        <authorList>
            <person name="Rhind N."/>
            <person name="Chen Z."/>
            <person name="Yassour M."/>
            <person name="Thompson D.A."/>
            <person name="Haas B.J."/>
            <person name="Habib N."/>
            <person name="Wapinski I."/>
            <person name="Roy S."/>
            <person name="Lin M.F."/>
            <person name="Heiman D.I."/>
            <person name="Young S.K."/>
            <person name="Furuya K."/>
            <person name="Guo Y."/>
            <person name="Pidoux A."/>
            <person name="Chen H.M."/>
            <person name="Robbertse B."/>
            <person name="Goldberg J.M."/>
            <person name="Aoki K."/>
            <person name="Bayne E.H."/>
            <person name="Berlin A.M."/>
            <person name="Desjardins C.A."/>
            <person name="Dobbs E."/>
            <person name="Dukaj L."/>
            <person name="Fan L."/>
            <person name="FitzGerald M.G."/>
            <person name="French C."/>
            <person name="Gujja S."/>
            <person name="Hansen K."/>
            <person name="Keifenheim D."/>
            <person name="Levin J.Z."/>
            <person name="Mosher R.A."/>
            <person name="Mueller C.A."/>
            <person name="Pfiffner J."/>
            <person name="Priest M."/>
            <person name="Russ C."/>
            <person name="Smialowska A."/>
            <person name="Swoboda P."/>
            <person name="Sykes S.M."/>
            <person name="Vaughn M."/>
            <person name="Vengrova S."/>
            <person name="Yoder R."/>
            <person name="Zeng Q."/>
            <person name="Allshire R."/>
            <person name="Baulcombe D."/>
            <person name="Birren B.W."/>
            <person name="Brown W."/>
            <person name="Ekwall K."/>
            <person name="Kellis M."/>
            <person name="Leatherwood J."/>
            <person name="Levin H."/>
            <person name="Margalit H."/>
            <person name="Martienssen R."/>
            <person name="Nieduszynski C.A."/>
            <person name="Spatafora J.W."/>
            <person name="Friedman N."/>
            <person name="Dalgaard J.Z."/>
            <person name="Baumann P."/>
            <person name="Niki H."/>
            <person name="Regev A."/>
            <person name="Nusbaum C."/>
        </authorList>
    </citation>
    <scope>NUCLEOTIDE SEQUENCE [LARGE SCALE GENOMIC DNA]</scope>
    <source>
        <strain evidence="3">OY26 / ATCC MYA-4695 / CBS 11777 / NBRC 106824 / NRRL Y48691</strain>
    </source>
</reference>
<accession>S9VUP5</accession>
<dbReference type="RefSeq" id="XP_013025151.1">
    <property type="nucleotide sequence ID" value="XM_013169697.1"/>
</dbReference>
<evidence type="ECO:0000313" key="3">
    <source>
        <dbReference type="Proteomes" id="UP000015464"/>
    </source>
</evidence>
<dbReference type="InterPro" id="IPR007304">
    <property type="entry name" value="TAP46-like"/>
</dbReference>
<proteinExistence type="predicted"/>
<dbReference type="EMBL" id="KE546994">
    <property type="protein sequence ID" value="EPY49810.1"/>
    <property type="molecule type" value="Genomic_DNA"/>
</dbReference>
<dbReference type="Gene3D" id="1.25.40.540">
    <property type="entry name" value="TAP42-like family"/>
    <property type="match status" value="1"/>
</dbReference>
<dbReference type="HOGENOM" id="CLU_041824_2_0_1"/>
<dbReference type="GO" id="GO:0009966">
    <property type="term" value="P:regulation of signal transduction"/>
    <property type="evidence" value="ECO:0007669"/>
    <property type="project" value="InterPro"/>
</dbReference>
<dbReference type="PANTHER" id="PTHR10933:SF9">
    <property type="entry name" value="IMMUNOGLOBULIN-BINDING PROTEIN 1"/>
    <property type="match status" value="1"/>
</dbReference>